<evidence type="ECO:0000259" key="3">
    <source>
        <dbReference type="Pfam" id="PF09186"/>
    </source>
</evidence>
<dbReference type="GO" id="GO:0006446">
    <property type="term" value="P:regulation of translational initiation"/>
    <property type="evidence" value="ECO:0007669"/>
    <property type="project" value="TreeGrafter"/>
</dbReference>
<dbReference type="SUPFAM" id="SSF54211">
    <property type="entry name" value="Ribosomal protein S5 domain 2-like"/>
    <property type="match status" value="1"/>
</dbReference>
<evidence type="ECO:0000256" key="1">
    <source>
        <dbReference type="ARBA" id="ARBA00007665"/>
    </source>
</evidence>
<dbReference type="InterPro" id="IPR020568">
    <property type="entry name" value="Ribosomal_Su5_D2-typ_SF"/>
</dbReference>
<gene>
    <name evidence="4" type="ORF">CRENPOLYSF1_150028</name>
</gene>
<name>A0A1R4H2V3_9GAMM</name>
<dbReference type="Pfam" id="PF09186">
    <property type="entry name" value="DUF1949"/>
    <property type="match status" value="1"/>
</dbReference>
<accession>A0A1R4H2V3</accession>
<organism evidence="4 5">
    <name type="scientific">Crenothrix polyspora</name>
    <dbReference type="NCBI Taxonomy" id="360316"/>
    <lineage>
        <taxon>Bacteria</taxon>
        <taxon>Pseudomonadati</taxon>
        <taxon>Pseudomonadota</taxon>
        <taxon>Gammaproteobacteria</taxon>
        <taxon>Methylococcales</taxon>
        <taxon>Crenotrichaceae</taxon>
        <taxon>Crenothrix</taxon>
    </lineage>
</organism>
<evidence type="ECO:0000313" key="4">
    <source>
        <dbReference type="EMBL" id="SJM90559.1"/>
    </source>
</evidence>
<dbReference type="OrthoDB" id="9813771at2"/>
<dbReference type="EMBL" id="FUKI01000057">
    <property type="protein sequence ID" value="SJM90559.1"/>
    <property type="molecule type" value="Genomic_DNA"/>
</dbReference>
<dbReference type="GO" id="GO:0005737">
    <property type="term" value="C:cytoplasm"/>
    <property type="evidence" value="ECO:0007669"/>
    <property type="project" value="TreeGrafter"/>
</dbReference>
<dbReference type="RefSeq" id="WP_087142583.1">
    <property type="nucleotide sequence ID" value="NZ_FUKI01000057.1"/>
</dbReference>
<dbReference type="Gene3D" id="3.30.70.240">
    <property type="match status" value="1"/>
</dbReference>
<proteinExistence type="inferred from homology"/>
<protein>
    <recommendedName>
        <fullName evidence="6">YigZ family protein</fullName>
    </recommendedName>
</protein>
<keyword evidence="5" id="KW-1185">Reference proteome</keyword>
<dbReference type="InterPro" id="IPR035647">
    <property type="entry name" value="EFG_III/V"/>
</dbReference>
<dbReference type="InterPro" id="IPR001498">
    <property type="entry name" value="Impact_N"/>
</dbReference>
<evidence type="ECO:0000259" key="2">
    <source>
        <dbReference type="Pfam" id="PF01205"/>
    </source>
</evidence>
<dbReference type="Proteomes" id="UP000195667">
    <property type="component" value="Unassembled WGS sequence"/>
</dbReference>
<dbReference type="PANTHER" id="PTHR16301">
    <property type="entry name" value="IMPACT-RELATED"/>
    <property type="match status" value="1"/>
</dbReference>
<dbReference type="GO" id="GO:0032561">
    <property type="term" value="F:guanyl ribonucleotide binding"/>
    <property type="evidence" value="ECO:0007669"/>
    <property type="project" value="UniProtKB-ARBA"/>
</dbReference>
<dbReference type="Pfam" id="PF01205">
    <property type="entry name" value="Impact_N"/>
    <property type="match status" value="1"/>
</dbReference>
<evidence type="ECO:0000313" key="5">
    <source>
        <dbReference type="Proteomes" id="UP000195667"/>
    </source>
</evidence>
<dbReference type="InterPro" id="IPR023582">
    <property type="entry name" value="Impact"/>
</dbReference>
<dbReference type="AlphaFoldDB" id="A0A1R4H2V3"/>
<feature type="domain" description="UPF0029" evidence="3">
    <location>
        <begin position="140"/>
        <end position="186"/>
    </location>
</feature>
<reference evidence="5" key="1">
    <citation type="submission" date="2017-02" db="EMBL/GenBank/DDBJ databases">
        <authorList>
            <person name="Daims H."/>
        </authorList>
    </citation>
    <scope>NUCLEOTIDE SEQUENCE [LARGE SCALE GENOMIC DNA]</scope>
</reference>
<dbReference type="InterPro" id="IPR015269">
    <property type="entry name" value="UPF0029_Impact_C"/>
</dbReference>
<sequence>MTTPCCIKIKYSLENTLKKSRFIGVVLPCYSVQDVQISLNQFSIDYADASHIAFAYRLKTDNGIIYRFYDAGEPTGTAGKPIFQHLDGKNLINVLVVVIRYYGGIKLGAGGLMRAYGNTAKDVLEAAEIVPYIEMANVPLTLDYQQLQPLEYLLKKLDGIVINQQFSGQVQLLVQLPVQHVDTLLQSFSHYS</sequence>
<dbReference type="GO" id="GO:0017111">
    <property type="term" value="F:ribonucleoside triphosphate phosphatase activity"/>
    <property type="evidence" value="ECO:0007669"/>
    <property type="project" value="UniProtKB-ARBA"/>
</dbReference>
<comment type="similarity">
    <text evidence="1">Belongs to the IMPACT family.</text>
</comment>
<dbReference type="Gene3D" id="3.30.230.30">
    <property type="entry name" value="Impact, N-terminal domain"/>
    <property type="match status" value="1"/>
</dbReference>
<feature type="domain" description="Impact N-terminal" evidence="2">
    <location>
        <begin position="18"/>
        <end position="124"/>
    </location>
</feature>
<dbReference type="GO" id="GO:0043168">
    <property type="term" value="F:anion binding"/>
    <property type="evidence" value="ECO:0007669"/>
    <property type="project" value="UniProtKB-ARBA"/>
</dbReference>
<dbReference type="PANTHER" id="PTHR16301:SF20">
    <property type="entry name" value="IMPACT FAMILY MEMBER YIGZ"/>
    <property type="match status" value="1"/>
</dbReference>
<dbReference type="SUPFAM" id="SSF54980">
    <property type="entry name" value="EF-G C-terminal domain-like"/>
    <property type="match status" value="1"/>
</dbReference>
<dbReference type="InterPro" id="IPR036956">
    <property type="entry name" value="Impact_N_sf"/>
</dbReference>
<evidence type="ECO:0008006" key="6">
    <source>
        <dbReference type="Google" id="ProtNLM"/>
    </source>
</evidence>